<sequence length="65" mass="7014">MILLQLSSAQGPDECCLAVKKALDCLTKEAAREKVSLTRLETEPGRLPDTLRSALVSLDGEKAMV</sequence>
<evidence type="ECO:0000313" key="1">
    <source>
        <dbReference type="EMBL" id="EHC62418.1"/>
    </source>
</evidence>
<gene>
    <name evidence="1" type="ORF">LTSEINV_0565</name>
</gene>
<comment type="caution">
    <text evidence="1">The sequence shown here is derived from an EMBL/GenBank/DDBJ whole genome shotgun (WGS) entry which is preliminary data.</text>
</comment>
<feature type="non-terminal residue" evidence="1">
    <location>
        <position position="65"/>
    </location>
</feature>
<protein>
    <submittedName>
        <fullName evidence="1">Peptide chain release factor</fullName>
    </submittedName>
</protein>
<name>G5N8C1_SALET</name>
<dbReference type="EMBL" id="AFCO01000201">
    <property type="protein sequence ID" value="EHC62418.1"/>
    <property type="molecule type" value="Genomic_DNA"/>
</dbReference>
<dbReference type="AlphaFoldDB" id="G5N8C1"/>
<organism evidence="1 2">
    <name type="scientific">Salmonella enterica subsp. enterica serovar Inverness str. R8-3668</name>
    <dbReference type="NCBI Taxonomy" id="913075"/>
    <lineage>
        <taxon>Bacteria</taxon>
        <taxon>Pseudomonadati</taxon>
        <taxon>Pseudomonadota</taxon>
        <taxon>Gammaproteobacteria</taxon>
        <taxon>Enterobacterales</taxon>
        <taxon>Enterobacteriaceae</taxon>
        <taxon>Salmonella</taxon>
    </lineage>
</organism>
<dbReference type="Proteomes" id="UP000003532">
    <property type="component" value="Unassembled WGS sequence"/>
</dbReference>
<proteinExistence type="predicted"/>
<accession>G5N8C1</accession>
<evidence type="ECO:0000313" key="2">
    <source>
        <dbReference type="Proteomes" id="UP000003532"/>
    </source>
</evidence>
<reference evidence="1 2" key="1">
    <citation type="journal article" date="2011" name="BMC Genomics">
        <title>Genome sequencing reveals diversification of virulence factor content and possible host adaptation in distinct subpopulations of Salmonella enterica.</title>
        <authorList>
            <person name="den Bakker H.C."/>
            <person name="Moreno Switt A.I."/>
            <person name="Govoni G."/>
            <person name="Cummings C.A."/>
            <person name="Ranieri M.L."/>
            <person name="Degoricija L."/>
            <person name="Hoelzer K."/>
            <person name="Rodriguez-Rivera L.D."/>
            <person name="Brown S."/>
            <person name="Bolchacova E."/>
            <person name="Furtado M.R."/>
            <person name="Wiedmann M."/>
        </authorList>
    </citation>
    <scope>NUCLEOTIDE SEQUENCE [LARGE SCALE GENOMIC DNA]</scope>
    <source>
        <strain evidence="1 2">R8-3668</strain>
    </source>
</reference>